<protein>
    <submittedName>
        <fullName evidence="1">Uncharacterized protein</fullName>
    </submittedName>
</protein>
<evidence type="ECO:0000313" key="2">
    <source>
        <dbReference type="Proteomes" id="UP000325313"/>
    </source>
</evidence>
<dbReference type="EMBL" id="VDEP01000270">
    <property type="protein sequence ID" value="KAA1116882.1"/>
    <property type="molecule type" value="Genomic_DNA"/>
</dbReference>
<dbReference type="AlphaFoldDB" id="A0A5B0QUC9"/>
<sequence>MPASFMVQVLLQKLGSEVNWLLCVFPPQEKPAAWYTPGSQVPGHTYIFQPGPVPSSNMPTYALGQKPSTRQPKMFRISML</sequence>
<organism evidence="1 2">
    <name type="scientific">Puccinia graminis f. sp. tritici</name>
    <dbReference type="NCBI Taxonomy" id="56615"/>
    <lineage>
        <taxon>Eukaryota</taxon>
        <taxon>Fungi</taxon>
        <taxon>Dikarya</taxon>
        <taxon>Basidiomycota</taxon>
        <taxon>Pucciniomycotina</taxon>
        <taxon>Pucciniomycetes</taxon>
        <taxon>Pucciniales</taxon>
        <taxon>Pucciniaceae</taxon>
        <taxon>Puccinia</taxon>
    </lineage>
</organism>
<comment type="caution">
    <text evidence="1">The sequence shown here is derived from an EMBL/GenBank/DDBJ whole genome shotgun (WGS) entry which is preliminary data.</text>
</comment>
<accession>A0A5B0QUC9</accession>
<name>A0A5B0QUC9_PUCGR</name>
<reference evidence="1 2" key="1">
    <citation type="submission" date="2019-05" db="EMBL/GenBank/DDBJ databases">
        <title>Emergence of the Ug99 lineage of the wheat stem rust pathogen through somatic hybridization.</title>
        <authorList>
            <person name="Li F."/>
            <person name="Upadhyaya N.M."/>
            <person name="Sperschneider J."/>
            <person name="Matny O."/>
            <person name="Nguyen-Phuc H."/>
            <person name="Mago R."/>
            <person name="Raley C."/>
            <person name="Miller M.E."/>
            <person name="Silverstein K.A.T."/>
            <person name="Henningsen E."/>
            <person name="Hirsch C.D."/>
            <person name="Visser B."/>
            <person name="Pretorius Z.A."/>
            <person name="Steffenson B.J."/>
            <person name="Schwessinger B."/>
            <person name="Dodds P.N."/>
            <person name="Figueroa M."/>
        </authorList>
    </citation>
    <scope>NUCLEOTIDE SEQUENCE [LARGE SCALE GENOMIC DNA]</scope>
    <source>
        <strain evidence="1 2">Ug99</strain>
    </source>
</reference>
<proteinExistence type="predicted"/>
<gene>
    <name evidence="1" type="ORF">PGTUg99_028727</name>
</gene>
<evidence type="ECO:0000313" key="1">
    <source>
        <dbReference type="EMBL" id="KAA1116882.1"/>
    </source>
</evidence>
<dbReference type="Proteomes" id="UP000325313">
    <property type="component" value="Unassembled WGS sequence"/>
</dbReference>